<feature type="compositionally biased region" description="Basic residues" evidence="4">
    <location>
        <begin position="163"/>
        <end position="177"/>
    </location>
</feature>
<reference evidence="7 8" key="1">
    <citation type="journal article" date="2015" name="PLoS ONE">
        <title>Azotobacter Genomes: The Genome of Azotobacter chroococcum NCIMB 8003 (ATCC 4412).</title>
        <authorList>
            <person name="Robson R.L."/>
            <person name="Jones R."/>
            <person name="Robson R.M."/>
            <person name="Schwartz A."/>
            <person name="Richardson T.H."/>
        </authorList>
    </citation>
    <scope>NUCLEOTIDE SEQUENCE [LARGE SCALE GENOMIC DNA]</scope>
    <source>
        <strain evidence="7 8">NCIMB 8003</strain>
    </source>
</reference>
<keyword evidence="8" id="KW-1185">Reference proteome</keyword>
<dbReference type="Gene3D" id="1.10.10.10">
    <property type="entry name" value="Winged helix-like DNA-binding domain superfamily/Winged helix DNA-binding domain"/>
    <property type="match status" value="1"/>
</dbReference>
<dbReference type="GO" id="GO:0003700">
    <property type="term" value="F:DNA-binding transcription factor activity"/>
    <property type="evidence" value="ECO:0007669"/>
    <property type="project" value="TreeGrafter"/>
</dbReference>
<dbReference type="STRING" id="1328314.Achr_27780"/>
<dbReference type="PROSITE" id="PS51078">
    <property type="entry name" value="ICLR_ED"/>
    <property type="match status" value="1"/>
</dbReference>
<dbReference type="InterPro" id="IPR005471">
    <property type="entry name" value="Tscrpt_reg_IclR_N"/>
</dbReference>
<evidence type="ECO:0000256" key="4">
    <source>
        <dbReference type="SAM" id="MobiDB-lite"/>
    </source>
</evidence>
<evidence type="ECO:0000313" key="8">
    <source>
        <dbReference type="Proteomes" id="UP000068210"/>
    </source>
</evidence>
<dbReference type="Proteomes" id="UP000068210">
    <property type="component" value="Chromosome"/>
</dbReference>
<dbReference type="InterPro" id="IPR029016">
    <property type="entry name" value="GAF-like_dom_sf"/>
</dbReference>
<dbReference type="InterPro" id="IPR014757">
    <property type="entry name" value="Tscrpt_reg_IclR_C"/>
</dbReference>
<feature type="region of interest" description="Disordered" evidence="4">
    <location>
        <begin position="230"/>
        <end position="284"/>
    </location>
</feature>
<dbReference type="AlphaFoldDB" id="A0A0C4WNR5"/>
<feature type="compositionally biased region" description="Low complexity" evidence="4">
    <location>
        <begin position="244"/>
        <end position="254"/>
    </location>
</feature>
<proteinExistence type="predicted"/>
<feature type="domain" description="IclR-ED" evidence="6">
    <location>
        <begin position="75"/>
        <end position="284"/>
    </location>
</feature>
<sequence>MSSERDTEYKTVRGLTRGLQILNALNRVDGGASPTKLAELTGLHRTTVRRLLETLQDEGYVRRSESDDSFRLGMKVRELSEGFRDEQWISALAAPLLAELLQEVVWPTDLCTLDVDAMVVRETTHRFSRLSFHRSMVGRRLPMLLTATGLAYLAFCPDAERRTRAHRRTPGQPRRRAGAPGTRPVRPGQPAAAHAPSRLRRELRQLEQRGEDCRHRRADLWGTAGLRLHQPGLRGQGDDHRAGGEALPAGLAALRGHRRTGHPRTRAGRTGAGRQLSPAGTDSP</sequence>
<evidence type="ECO:0000256" key="2">
    <source>
        <dbReference type="ARBA" id="ARBA00023125"/>
    </source>
</evidence>
<feature type="compositionally biased region" description="Low complexity" evidence="4">
    <location>
        <begin position="178"/>
        <end position="188"/>
    </location>
</feature>
<dbReference type="SMART" id="SM00346">
    <property type="entry name" value="HTH_ICLR"/>
    <property type="match status" value="1"/>
</dbReference>
<dbReference type="EMBL" id="CP010415">
    <property type="protein sequence ID" value="AJE22201.1"/>
    <property type="molecule type" value="Genomic_DNA"/>
</dbReference>
<keyword evidence="1" id="KW-0805">Transcription regulation</keyword>
<dbReference type="SUPFAM" id="SSF46785">
    <property type="entry name" value="Winged helix' DNA-binding domain"/>
    <property type="match status" value="1"/>
</dbReference>
<dbReference type="Pfam" id="PF09339">
    <property type="entry name" value="HTH_IclR"/>
    <property type="match status" value="1"/>
</dbReference>
<dbReference type="PANTHER" id="PTHR30136:SF23">
    <property type="entry name" value="DNA-BINDING TRANSCRIPTIONAL ACTIVATOR MHPR"/>
    <property type="match status" value="1"/>
</dbReference>
<keyword evidence="3" id="KW-0804">Transcription</keyword>
<feature type="compositionally biased region" description="Basic residues" evidence="4">
    <location>
        <begin position="255"/>
        <end position="267"/>
    </location>
</feature>
<feature type="domain" description="HTH iclR-type" evidence="5">
    <location>
        <begin position="12"/>
        <end position="74"/>
    </location>
</feature>
<dbReference type="GO" id="GO:0003677">
    <property type="term" value="F:DNA binding"/>
    <property type="evidence" value="ECO:0007669"/>
    <property type="project" value="UniProtKB-KW"/>
</dbReference>
<dbReference type="Gene3D" id="3.30.450.40">
    <property type="match status" value="1"/>
</dbReference>
<dbReference type="RefSeq" id="WP_338108056.1">
    <property type="nucleotide sequence ID" value="NZ_CP010415.1"/>
</dbReference>
<dbReference type="PROSITE" id="PS51077">
    <property type="entry name" value="HTH_ICLR"/>
    <property type="match status" value="1"/>
</dbReference>
<evidence type="ECO:0000256" key="1">
    <source>
        <dbReference type="ARBA" id="ARBA00023015"/>
    </source>
</evidence>
<organism evidence="7 8">
    <name type="scientific">Azotobacter chroococcum NCIMB 8003</name>
    <dbReference type="NCBI Taxonomy" id="1328314"/>
    <lineage>
        <taxon>Bacteria</taxon>
        <taxon>Pseudomonadati</taxon>
        <taxon>Pseudomonadota</taxon>
        <taxon>Gammaproteobacteria</taxon>
        <taxon>Pseudomonadales</taxon>
        <taxon>Pseudomonadaceae</taxon>
        <taxon>Azotobacter</taxon>
    </lineage>
</organism>
<accession>A0A0C4WNR5</accession>
<protein>
    <submittedName>
        <fullName evidence="7">Transcriptional regulator, IclR family</fullName>
    </submittedName>
</protein>
<evidence type="ECO:0000259" key="5">
    <source>
        <dbReference type="PROSITE" id="PS51077"/>
    </source>
</evidence>
<feature type="region of interest" description="Disordered" evidence="4">
    <location>
        <begin position="163"/>
        <end position="199"/>
    </location>
</feature>
<name>A0A0C4WNR5_9GAMM</name>
<dbReference type="KEGG" id="acx:Achr_27780"/>
<dbReference type="InterPro" id="IPR036388">
    <property type="entry name" value="WH-like_DNA-bd_sf"/>
</dbReference>
<dbReference type="PANTHER" id="PTHR30136">
    <property type="entry name" value="HELIX-TURN-HELIX TRANSCRIPTIONAL REGULATOR, ICLR FAMILY"/>
    <property type="match status" value="1"/>
</dbReference>
<evidence type="ECO:0000256" key="3">
    <source>
        <dbReference type="ARBA" id="ARBA00023163"/>
    </source>
</evidence>
<dbReference type="InterPro" id="IPR036390">
    <property type="entry name" value="WH_DNA-bd_sf"/>
</dbReference>
<gene>
    <name evidence="7" type="primary">mhpR</name>
    <name evidence="7" type="ORF">Achr_27780</name>
</gene>
<dbReference type="HOGENOM" id="CLU_978788_0_0_6"/>
<evidence type="ECO:0000259" key="6">
    <source>
        <dbReference type="PROSITE" id="PS51078"/>
    </source>
</evidence>
<dbReference type="SUPFAM" id="SSF55781">
    <property type="entry name" value="GAF domain-like"/>
    <property type="match status" value="1"/>
</dbReference>
<dbReference type="GO" id="GO:0045892">
    <property type="term" value="P:negative regulation of DNA-templated transcription"/>
    <property type="evidence" value="ECO:0007669"/>
    <property type="project" value="TreeGrafter"/>
</dbReference>
<evidence type="ECO:0000313" key="7">
    <source>
        <dbReference type="EMBL" id="AJE22201.1"/>
    </source>
</evidence>
<keyword evidence="2" id="KW-0238">DNA-binding</keyword>
<dbReference type="InterPro" id="IPR050707">
    <property type="entry name" value="HTH_MetabolicPath_Reg"/>
</dbReference>